<dbReference type="GO" id="GO:0006777">
    <property type="term" value="P:Mo-molybdopterin cofactor biosynthetic process"/>
    <property type="evidence" value="ECO:0007669"/>
    <property type="project" value="InterPro"/>
</dbReference>
<dbReference type="InterPro" id="IPR016155">
    <property type="entry name" value="Mopterin_synth/thiamin_S_b"/>
</dbReference>
<dbReference type="GO" id="GO:0000166">
    <property type="term" value="F:nucleotide binding"/>
    <property type="evidence" value="ECO:0007669"/>
    <property type="project" value="UniProtKB-KW"/>
</dbReference>
<evidence type="ECO:0000256" key="3">
    <source>
        <dbReference type="ARBA" id="ARBA00024247"/>
    </source>
</evidence>
<dbReference type="SUPFAM" id="SSF54285">
    <property type="entry name" value="MoaD/ThiS"/>
    <property type="match status" value="1"/>
</dbReference>
<dbReference type="EMBL" id="FZOS01000005">
    <property type="protein sequence ID" value="SNS36227.1"/>
    <property type="molecule type" value="Genomic_DNA"/>
</dbReference>
<evidence type="ECO:0000256" key="2">
    <source>
        <dbReference type="ARBA" id="ARBA00024200"/>
    </source>
</evidence>
<sequence>MAIDILYFAWVREAIGTDAETVTPPAEVGTIADLVTWLSARSPGHAEAFARPDRLRAAIDQEFVALDAPVAGAREIAIFPPVTGGSGCAG</sequence>
<keyword evidence="1" id="KW-0547">Nucleotide-binding</keyword>
<dbReference type="GO" id="GO:1990133">
    <property type="term" value="C:molybdopterin adenylyltransferase complex"/>
    <property type="evidence" value="ECO:0007669"/>
    <property type="project" value="TreeGrafter"/>
</dbReference>
<evidence type="ECO:0000313" key="4">
    <source>
        <dbReference type="EMBL" id="SNS36227.1"/>
    </source>
</evidence>
<reference evidence="5" key="1">
    <citation type="submission" date="2017-06" db="EMBL/GenBank/DDBJ databases">
        <authorList>
            <person name="Varghese N."/>
            <person name="Submissions S."/>
        </authorList>
    </citation>
    <scope>NUCLEOTIDE SEQUENCE [LARGE SCALE GENOMIC DNA]</scope>
    <source>
        <strain evidence="5">LNB2</strain>
    </source>
</reference>
<dbReference type="PANTHER" id="PTHR33359:SF1">
    <property type="entry name" value="MOLYBDOPTERIN SYNTHASE SULFUR CARRIER SUBUNIT"/>
    <property type="match status" value="1"/>
</dbReference>
<accession>A0A239DV77</accession>
<dbReference type="Pfam" id="PF02597">
    <property type="entry name" value="ThiS"/>
    <property type="match status" value="1"/>
</dbReference>
<dbReference type="CDD" id="cd00754">
    <property type="entry name" value="Ubl_MoaD"/>
    <property type="match status" value="1"/>
</dbReference>
<dbReference type="OrthoDB" id="9800712at2"/>
<dbReference type="NCBIfam" id="TIGR01682">
    <property type="entry name" value="moaD"/>
    <property type="match status" value="1"/>
</dbReference>
<dbReference type="Proteomes" id="UP000198281">
    <property type="component" value="Unassembled WGS sequence"/>
</dbReference>
<comment type="similarity">
    <text evidence="2">Belongs to the MoaD family.</text>
</comment>
<dbReference type="Gene3D" id="3.10.20.30">
    <property type="match status" value="1"/>
</dbReference>
<name>A0A239DV77_9SPHN</name>
<evidence type="ECO:0000256" key="1">
    <source>
        <dbReference type="ARBA" id="ARBA00022741"/>
    </source>
</evidence>
<organism evidence="4 5">
    <name type="scientific">Edaphosphingomonas laterariae</name>
    <dbReference type="NCBI Taxonomy" id="861865"/>
    <lineage>
        <taxon>Bacteria</taxon>
        <taxon>Pseudomonadati</taxon>
        <taxon>Pseudomonadota</taxon>
        <taxon>Alphaproteobacteria</taxon>
        <taxon>Sphingomonadales</taxon>
        <taxon>Rhizorhabdaceae</taxon>
        <taxon>Edaphosphingomonas</taxon>
    </lineage>
</organism>
<dbReference type="RefSeq" id="WP_089218788.1">
    <property type="nucleotide sequence ID" value="NZ_FZOS01000005.1"/>
</dbReference>
<keyword evidence="5" id="KW-1185">Reference proteome</keyword>
<dbReference type="InterPro" id="IPR044672">
    <property type="entry name" value="MOCS2A"/>
</dbReference>
<proteinExistence type="inferred from homology"/>
<evidence type="ECO:0000313" key="5">
    <source>
        <dbReference type="Proteomes" id="UP000198281"/>
    </source>
</evidence>
<dbReference type="PANTHER" id="PTHR33359">
    <property type="entry name" value="MOLYBDOPTERIN SYNTHASE SULFUR CARRIER SUBUNIT"/>
    <property type="match status" value="1"/>
</dbReference>
<gene>
    <name evidence="4" type="ORF">SAMN06295912_10556</name>
</gene>
<protein>
    <recommendedName>
        <fullName evidence="3">Molybdopterin synthase sulfur carrier subunit</fullName>
    </recommendedName>
</protein>
<dbReference type="AlphaFoldDB" id="A0A239DV77"/>
<dbReference type="InterPro" id="IPR012675">
    <property type="entry name" value="Beta-grasp_dom_sf"/>
</dbReference>
<dbReference type="InterPro" id="IPR003749">
    <property type="entry name" value="ThiS/MoaD-like"/>
</dbReference>